<dbReference type="SUPFAM" id="SSF81301">
    <property type="entry name" value="Nucleotidyltransferase"/>
    <property type="match status" value="1"/>
</dbReference>
<dbReference type="InterPro" id="IPR007685">
    <property type="entry name" value="RelA_SpoT"/>
</dbReference>
<dbReference type="SMART" id="SM00954">
    <property type="entry name" value="RelA_SpoT"/>
    <property type="match status" value="1"/>
</dbReference>
<evidence type="ECO:0000259" key="1">
    <source>
        <dbReference type="SMART" id="SM00954"/>
    </source>
</evidence>
<feature type="domain" description="RelA/SpoT" evidence="1">
    <location>
        <begin position="51"/>
        <end position="186"/>
    </location>
</feature>
<dbReference type="Proteomes" id="UP000003604">
    <property type="component" value="Unassembled WGS sequence"/>
</dbReference>
<dbReference type="Gene3D" id="3.30.460.10">
    <property type="entry name" value="Beta Polymerase, domain 2"/>
    <property type="match status" value="1"/>
</dbReference>
<dbReference type="Pfam" id="PF04607">
    <property type="entry name" value="RelA_SpoT"/>
    <property type="match status" value="1"/>
</dbReference>
<dbReference type="GeneID" id="58896396"/>
<dbReference type="Gene3D" id="1.10.287.860">
    <property type="entry name" value="Nucleotidyltransferase"/>
    <property type="match status" value="1"/>
</dbReference>
<dbReference type="PANTHER" id="PTHR41773">
    <property type="entry name" value="GTP PYROPHOSPHATASE-RELATED"/>
    <property type="match status" value="1"/>
</dbReference>
<organism evidence="2 3">
    <name type="scientific">Grimontia hollisae CIP 101886</name>
    <dbReference type="NCBI Taxonomy" id="675812"/>
    <lineage>
        <taxon>Bacteria</taxon>
        <taxon>Pseudomonadati</taxon>
        <taxon>Pseudomonadota</taxon>
        <taxon>Gammaproteobacteria</taxon>
        <taxon>Vibrionales</taxon>
        <taxon>Vibrionaceae</taxon>
        <taxon>Grimontia</taxon>
    </lineage>
</organism>
<reference evidence="2 3" key="1">
    <citation type="submission" date="2009-10" db="EMBL/GenBank/DDBJ databases">
        <authorList>
            <consortium name="Los Alamos National Laboratory (LANL)"/>
            <consortium name="National Microbial Pathogen Data Resource (NMPDR)"/>
            <person name="Saunders E.H."/>
            <person name="Munk A.C."/>
            <person name="Tapia R."/>
            <person name="Green L."/>
            <person name="Rogers Y."/>
            <person name="Detter J.C."/>
            <person name="Bruce D."/>
            <person name="Brettin T.S."/>
            <person name="Colwell R.R."/>
            <person name="Huq A."/>
            <person name="Grim C.J."/>
            <person name="Hasan N.A."/>
            <person name="Bartels D."/>
            <person name="Vonstein V."/>
        </authorList>
    </citation>
    <scope>NUCLEOTIDE SEQUENCE [LARGE SCALE GENOMIC DNA]</scope>
    <source>
        <strain evidence="2 3">CIP 101886</strain>
    </source>
</reference>
<proteinExistence type="predicted"/>
<dbReference type="eggNOG" id="COG2357">
    <property type="taxonomic scope" value="Bacteria"/>
</dbReference>
<dbReference type="OrthoDB" id="9801824at2"/>
<protein>
    <submittedName>
        <fullName evidence="2">RelA/SpoT domain protein</fullName>
    </submittedName>
</protein>
<dbReference type="RefSeq" id="WP_005501140.1">
    <property type="nucleotide sequence ID" value="NZ_ADAQ01000007.1"/>
</dbReference>
<sequence>MASLDFEVEKQKFREFYNDNHYVLERAKDSFISIINSILVTEGISISLVSGRVKDREECIKKFSRKYQAKLEENSTEYEIKDYITDILGLRIVCLYEKDVIKIRDILKDEFSVIDETNKILDIESKEDVFGYKGLHMDLQLKEPRSGMKEYVLYRDMSFEIQIRTIVQDAWSVLDHKIKYKKSIPAELKRRINTLAALFELADREFLSIRDETDKLQALANNNRKNSAEPLDVFNFGPSVLTFFDGYKFQSHKVDGFVEEVTRYKNITVEEFYDAIDKNIETVRNFEAQLGSDSTTKHQFNPFTVIRHALYSKDPITYERILYDKQRMAFDAWLGNTKKTETFN</sequence>
<dbReference type="EMBL" id="ADAQ01000007">
    <property type="protein sequence ID" value="EEY73990.1"/>
    <property type="molecule type" value="Genomic_DNA"/>
</dbReference>
<dbReference type="AlphaFoldDB" id="D0I3G9"/>
<gene>
    <name evidence="2" type="ORF">VHA_000282</name>
</gene>
<keyword evidence="3" id="KW-1185">Reference proteome</keyword>
<evidence type="ECO:0000313" key="3">
    <source>
        <dbReference type="Proteomes" id="UP000003604"/>
    </source>
</evidence>
<dbReference type="CDD" id="cd05399">
    <property type="entry name" value="NT_Rel-Spo_like"/>
    <property type="match status" value="1"/>
</dbReference>
<dbReference type="InterPro" id="IPR043519">
    <property type="entry name" value="NT_sf"/>
</dbReference>
<comment type="caution">
    <text evidence="2">The sequence shown here is derived from an EMBL/GenBank/DDBJ whole genome shotgun (WGS) entry which is preliminary data.</text>
</comment>
<dbReference type="GO" id="GO:0015969">
    <property type="term" value="P:guanosine tetraphosphate metabolic process"/>
    <property type="evidence" value="ECO:0007669"/>
    <property type="project" value="InterPro"/>
</dbReference>
<evidence type="ECO:0000313" key="2">
    <source>
        <dbReference type="EMBL" id="EEY73990.1"/>
    </source>
</evidence>
<accession>D0I3G9</accession>
<dbReference type="PANTHER" id="PTHR41773:SF1">
    <property type="entry name" value="RELA_SPOT DOMAIN-CONTAINING PROTEIN"/>
    <property type="match status" value="1"/>
</dbReference>
<name>D0I3G9_GRIHO</name>